<evidence type="ECO:0008006" key="3">
    <source>
        <dbReference type="Google" id="ProtNLM"/>
    </source>
</evidence>
<keyword evidence="2" id="KW-1185">Reference proteome</keyword>
<dbReference type="EMBL" id="JBFYGN010000001">
    <property type="protein sequence ID" value="MEX8191250.1"/>
    <property type="molecule type" value="Genomic_DNA"/>
</dbReference>
<organism evidence="1 2">
    <name type="scientific">Comamonas guangdongensis</name>
    <dbReference type="NCBI Taxonomy" id="510515"/>
    <lineage>
        <taxon>Bacteria</taxon>
        <taxon>Pseudomonadati</taxon>
        <taxon>Pseudomonadota</taxon>
        <taxon>Betaproteobacteria</taxon>
        <taxon>Burkholderiales</taxon>
        <taxon>Comamonadaceae</taxon>
        <taxon>Comamonas</taxon>
    </lineage>
</organism>
<accession>A0ABV3ZP68</accession>
<sequence length="89" mass="9897">MSLSIKAAALQACGFFTSSGRCFPTILVLPINPKNQGKTMNFLIKSGFYNPLHLRISHIGHTNLQTKPWRASPLFRVSRACCTVFAEEN</sequence>
<dbReference type="Proteomes" id="UP001561046">
    <property type="component" value="Unassembled WGS sequence"/>
</dbReference>
<gene>
    <name evidence="1" type="ORF">AB6724_00185</name>
</gene>
<name>A0ABV3ZP68_9BURK</name>
<evidence type="ECO:0000313" key="2">
    <source>
        <dbReference type="Proteomes" id="UP001561046"/>
    </source>
</evidence>
<protein>
    <recommendedName>
        <fullName evidence="3">Secreted protein</fullName>
    </recommendedName>
</protein>
<proteinExistence type="predicted"/>
<evidence type="ECO:0000313" key="1">
    <source>
        <dbReference type="EMBL" id="MEX8191250.1"/>
    </source>
</evidence>
<comment type="caution">
    <text evidence="1">The sequence shown here is derived from an EMBL/GenBank/DDBJ whole genome shotgun (WGS) entry which is preliminary data.</text>
</comment>
<reference evidence="1 2" key="1">
    <citation type="journal article" date="2013" name="Int. J. Syst. Evol. Microbiol.">
        <title>Comamonas guangdongensis sp. nov., isolated from subterranean forest sediment, and emended description of the genus Comamonas.</title>
        <authorList>
            <person name="Zhang J."/>
            <person name="Wang Y."/>
            <person name="Zhou S."/>
            <person name="Wu C."/>
            <person name="He J."/>
            <person name="Li F."/>
        </authorList>
    </citation>
    <scope>NUCLEOTIDE SEQUENCE [LARGE SCALE GENOMIC DNA]</scope>
    <source>
        <strain evidence="1 2">CCTCC AB2011133</strain>
    </source>
</reference>